<feature type="repeat" description="TPR" evidence="3">
    <location>
        <begin position="228"/>
        <end position="261"/>
    </location>
</feature>
<comment type="caution">
    <text evidence="4">The sequence shown here is derived from an EMBL/GenBank/DDBJ whole genome shotgun (WGS) entry which is preliminary data.</text>
</comment>
<dbReference type="PANTHER" id="PTHR44943">
    <property type="entry name" value="CELLULOSE SYNTHASE OPERON PROTEIN C"/>
    <property type="match status" value="1"/>
</dbReference>
<dbReference type="AlphaFoldDB" id="A0A1E5NDE5"/>
<feature type="repeat" description="TPR" evidence="3">
    <location>
        <begin position="57"/>
        <end position="90"/>
    </location>
</feature>
<feature type="repeat" description="TPR" evidence="3">
    <location>
        <begin position="194"/>
        <end position="227"/>
    </location>
</feature>
<accession>A0A1E5NDE5</accession>
<keyword evidence="2 3" id="KW-0802">TPR repeat</keyword>
<dbReference type="Gene3D" id="1.25.40.10">
    <property type="entry name" value="Tetratricopeptide repeat domain"/>
    <property type="match status" value="2"/>
</dbReference>
<dbReference type="PROSITE" id="PS50005">
    <property type="entry name" value="TPR"/>
    <property type="match status" value="3"/>
</dbReference>
<evidence type="ECO:0000256" key="1">
    <source>
        <dbReference type="ARBA" id="ARBA00022737"/>
    </source>
</evidence>
<name>A0A1E5NDE5_9SPIR</name>
<evidence type="ECO:0000313" key="5">
    <source>
        <dbReference type="Proteomes" id="UP000095247"/>
    </source>
</evidence>
<dbReference type="InterPro" id="IPR051685">
    <property type="entry name" value="Ycf3/AcsC/BcsC/TPR_MFPF"/>
</dbReference>
<evidence type="ECO:0000313" key="4">
    <source>
        <dbReference type="EMBL" id="OEJ14173.1"/>
    </source>
</evidence>
<dbReference type="RefSeq" id="WP_069727455.1">
    <property type="nucleotide sequence ID" value="NZ_MDCO01000012.1"/>
</dbReference>
<evidence type="ECO:0000256" key="2">
    <source>
        <dbReference type="ARBA" id="ARBA00022803"/>
    </source>
</evidence>
<reference evidence="4 5" key="1">
    <citation type="submission" date="2016-08" db="EMBL/GenBank/DDBJ databases">
        <title>Characterization and recognition of Brachyspira hampsonii sp. nov., a novel intestinal spirochete that is pathogenic to pigs.</title>
        <authorList>
            <person name="Mirajkar N."/>
            <person name="La T."/>
            <person name="Phillips N."/>
            <person name="Hampson D."/>
            <person name="Gebhart C."/>
        </authorList>
    </citation>
    <scope>NUCLEOTIDE SEQUENCE [LARGE SCALE GENOMIC DNA]</scope>
    <source>
        <strain evidence="4 5">P280/1</strain>
    </source>
</reference>
<dbReference type="Pfam" id="PF13181">
    <property type="entry name" value="TPR_8"/>
    <property type="match status" value="2"/>
</dbReference>
<dbReference type="SUPFAM" id="SSF48452">
    <property type="entry name" value="TPR-like"/>
    <property type="match status" value="3"/>
</dbReference>
<protein>
    <submittedName>
        <fullName evidence="4">Uncharacterized protein</fullName>
    </submittedName>
</protein>
<gene>
    <name evidence="4" type="ORF">BFL38_05460</name>
</gene>
<organism evidence="4 5">
    <name type="scientific">Brachyspira hampsonii</name>
    <dbReference type="NCBI Taxonomy" id="1287055"/>
    <lineage>
        <taxon>Bacteria</taxon>
        <taxon>Pseudomonadati</taxon>
        <taxon>Spirochaetota</taxon>
        <taxon>Spirochaetia</taxon>
        <taxon>Brachyspirales</taxon>
        <taxon>Brachyspiraceae</taxon>
        <taxon>Brachyspira</taxon>
    </lineage>
</organism>
<dbReference type="InterPro" id="IPR019734">
    <property type="entry name" value="TPR_rpt"/>
</dbReference>
<sequence length="273" mass="31923">MAGKYDKQLDKYNNILSKKPNDPYAMAMLARIAFKENRMDDAENYYSTILLKTPKYAEALYMMGFINMKKNKYNTSVNYFNQLLKTGKKNAFIYEYLSIMDKKNRKEYLEKALELSKNIKIKSKDYKRCSYIAFQSYAWKEYDISLEYAVLAYDAKPTNDIINLLGCIYHHNGDYDKALSLFHEVNANYESKNPYVLCNISSCYNKKNSNKMAIRYLEKALEVNNNDKVIYYTIGSIYASTGNKKLAIQNFEQALKLNENYEEAKKALEAIKE</sequence>
<dbReference type="Pfam" id="PF13176">
    <property type="entry name" value="TPR_7"/>
    <property type="match status" value="1"/>
</dbReference>
<dbReference type="PANTHER" id="PTHR44943:SF8">
    <property type="entry name" value="TPR REPEAT-CONTAINING PROTEIN MJ0263"/>
    <property type="match status" value="1"/>
</dbReference>
<dbReference type="EMBL" id="MDCO01000012">
    <property type="protein sequence ID" value="OEJ14173.1"/>
    <property type="molecule type" value="Genomic_DNA"/>
</dbReference>
<proteinExistence type="predicted"/>
<dbReference type="InterPro" id="IPR011990">
    <property type="entry name" value="TPR-like_helical_dom_sf"/>
</dbReference>
<dbReference type="SMART" id="SM00028">
    <property type="entry name" value="TPR"/>
    <property type="match status" value="5"/>
</dbReference>
<dbReference type="Pfam" id="PF14559">
    <property type="entry name" value="TPR_19"/>
    <property type="match status" value="1"/>
</dbReference>
<dbReference type="Proteomes" id="UP000095247">
    <property type="component" value="Unassembled WGS sequence"/>
</dbReference>
<evidence type="ECO:0000256" key="3">
    <source>
        <dbReference type="PROSITE-ProRule" id="PRU00339"/>
    </source>
</evidence>
<keyword evidence="1" id="KW-0677">Repeat</keyword>